<dbReference type="SUPFAM" id="SSF56954">
    <property type="entry name" value="Outer membrane efflux proteins (OEP)"/>
    <property type="match status" value="1"/>
</dbReference>
<protein>
    <submittedName>
        <fullName evidence="9">Transporter</fullName>
    </submittedName>
</protein>
<name>W2CIH4_9BACT</name>
<dbReference type="InterPro" id="IPR003423">
    <property type="entry name" value="OMP_efflux"/>
</dbReference>
<accession>W2CIH4</accession>
<sequence>MQNKITKMMYKTWILSGWLCVAFVGARAQEAKTWTMDDCMRYAAENSLKVRAERHQDDTYRAEYRAAMADFFPSVGMRIGGQLNYGRSIDPQTNTYNNVSTFNNSYQAYASLPLFDGGQLVNRAKVAAINRQLGAHEVRRVQNEAALAVMEAFSNAVYYGGTVRLAIEKLGESRQTLHKTRRMEELGLKGAADVAQVEAIVAADDYNLIHQQNLYDAAVRTLKETMNYPAEDALMMDTSVMVWRGNATTLSAEEIFSRAVTDNPTMRAAECRRLAAQHLYRVARGAMFPQLTFEAGISTNYFRNLADPHTTAFSRQFFDNNRGEYLALTLSIPLFDGLARYTSARKARNAMRVADVQRDETLRQLRTAVEQAVADRDGFEKEVVQMVRKVAADSMAYRVTLRKYEEGLSSAIDLQTAANTLIEARANLLQKQLSYEIKRRLVAYYASDCEWSTINYEPKK</sequence>
<evidence type="ECO:0000256" key="7">
    <source>
        <dbReference type="ARBA" id="ARBA00023237"/>
    </source>
</evidence>
<dbReference type="AlphaFoldDB" id="W2CIH4"/>
<comment type="similarity">
    <text evidence="2">Belongs to the outer membrane factor (OMF) (TC 1.B.17) family.</text>
</comment>
<dbReference type="GO" id="GO:0009279">
    <property type="term" value="C:cell outer membrane"/>
    <property type="evidence" value="ECO:0007669"/>
    <property type="project" value="UniProtKB-SubCell"/>
</dbReference>
<keyword evidence="5" id="KW-0812">Transmembrane</keyword>
<dbReference type="Proteomes" id="UP000034982">
    <property type="component" value="Unassembled WGS sequence"/>
</dbReference>
<evidence type="ECO:0000256" key="8">
    <source>
        <dbReference type="SAM" id="SignalP"/>
    </source>
</evidence>
<dbReference type="InterPro" id="IPR051906">
    <property type="entry name" value="TolC-like"/>
</dbReference>
<feature type="chain" id="PRO_5004812901" evidence="8">
    <location>
        <begin position="29"/>
        <end position="460"/>
    </location>
</feature>
<evidence type="ECO:0000313" key="10">
    <source>
        <dbReference type="Proteomes" id="UP000034982"/>
    </source>
</evidence>
<evidence type="ECO:0000256" key="3">
    <source>
        <dbReference type="ARBA" id="ARBA00022448"/>
    </source>
</evidence>
<keyword evidence="3" id="KW-0813">Transport</keyword>
<keyword evidence="8" id="KW-0732">Signal</keyword>
<dbReference type="PANTHER" id="PTHR30026">
    <property type="entry name" value="OUTER MEMBRANE PROTEIN TOLC"/>
    <property type="match status" value="1"/>
</dbReference>
<reference evidence="9 10" key="1">
    <citation type="submission" date="2013-11" db="EMBL/GenBank/DDBJ databases">
        <title>Single cell genomics of uncultured Tannerella BU063 (oral taxon 286).</title>
        <authorList>
            <person name="Beall C.J."/>
            <person name="Campbell A.G."/>
            <person name="Griffen A.L."/>
            <person name="Podar M."/>
            <person name="Leys E.J."/>
        </authorList>
    </citation>
    <scope>NUCLEOTIDE SEQUENCE [LARGE SCALE GENOMIC DNA]</scope>
    <source>
        <strain evidence="9">Cell 1/3</strain>
    </source>
</reference>
<dbReference type="PANTHER" id="PTHR30026:SF20">
    <property type="entry name" value="OUTER MEMBRANE PROTEIN TOLC"/>
    <property type="match status" value="1"/>
</dbReference>
<comment type="caution">
    <text evidence="9">The sequence shown here is derived from an EMBL/GenBank/DDBJ whole genome shotgun (WGS) entry which is preliminary data.</text>
</comment>
<keyword evidence="6" id="KW-0472">Membrane</keyword>
<dbReference type="GO" id="GO:0015288">
    <property type="term" value="F:porin activity"/>
    <property type="evidence" value="ECO:0007669"/>
    <property type="project" value="TreeGrafter"/>
</dbReference>
<organism evidence="9 10">
    <name type="scientific">Tannerella sp. oral taxon BU063 isolate Cell 1/3</name>
    <dbReference type="NCBI Taxonomy" id="1411022"/>
    <lineage>
        <taxon>Bacteria</taxon>
        <taxon>Pseudomonadati</taxon>
        <taxon>Bacteroidota</taxon>
        <taxon>Bacteroidia</taxon>
        <taxon>Bacteroidales</taxon>
        <taxon>Tannerellaceae</taxon>
        <taxon>Tannerella</taxon>
    </lineage>
</organism>
<evidence type="ECO:0000256" key="1">
    <source>
        <dbReference type="ARBA" id="ARBA00004442"/>
    </source>
</evidence>
<keyword evidence="4" id="KW-1134">Transmembrane beta strand</keyword>
<proteinExistence type="inferred from homology"/>
<dbReference type="EMBL" id="AYYE01001119">
    <property type="protein sequence ID" value="ETK06940.1"/>
    <property type="molecule type" value="Genomic_DNA"/>
</dbReference>
<keyword evidence="7" id="KW-0998">Cell outer membrane</keyword>
<dbReference type="Pfam" id="PF02321">
    <property type="entry name" value="OEP"/>
    <property type="match status" value="2"/>
</dbReference>
<gene>
    <name evidence="9" type="ORF">T230_09855</name>
</gene>
<evidence type="ECO:0000256" key="6">
    <source>
        <dbReference type="ARBA" id="ARBA00023136"/>
    </source>
</evidence>
<evidence type="ECO:0000256" key="2">
    <source>
        <dbReference type="ARBA" id="ARBA00007613"/>
    </source>
</evidence>
<dbReference type="GO" id="GO:0015562">
    <property type="term" value="F:efflux transmembrane transporter activity"/>
    <property type="evidence" value="ECO:0007669"/>
    <property type="project" value="InterPro"/>
</dbReference>
<evidence type="ECO:0000313" key="9">
    <source>
        <dbReference type="EMBL" id="ETK06940.1"/>
    </source>
</evidence>
<evidence type="ECO:0000256" key="4">
    <source>
        <dbReference type="ARBA" id="ARBA00022452"/>
    </source>
</evidence>
<feature type="signal peptide" evidence="8">
    <location>
        <begin position="1"/>
        <end position="28"/>
    </location>
</feature>
<evidence type="ECO:0000256" key="5">
    <source>
        <dbReference type="ARBA" id="ARBA00022692"/>
    </source>
</evidence>
<dbReference type="GO" id="GO:1990281">
    <property type="term" value="C:efflux pump complex"/>
    <property type="evidence" value="ECO:0007669"/>
    <property type="project" value="TreeGrafter"/>
</dbReference>
<dbReference type="PATRIC" id="fig|1411022.3.peg.1092"/>
<dbReference type="Gene3D" id="1.20.1600.10">
    <property type="entry name" value="Outer membrane efflux proteins (OEP)"/>
    <property type="match status" value="1"/>
</dbReference>
<comment type="subcellular location">
    <subcellularLocation>
        <location evidence="1">Cell outer membrane</location>
    </subcellularLocation>
</comment>